<feature type="region of interest" description="Disordered" evidence="1">
    <location>
        <begin position="389"/>
        <end position="419"/>
    </location>
</feature>
<proteinExistence type="predicted"/>
<dbReference type="GO" id="GO:0031573">
    <property type="term" value="P:mitotic intra-S DNA damage checkpoint signaling"/>
    <property type="evidence" value="ECO:0007669"/>
    <property type="project" value="InterPro"/>
</dbReference>
<protein>
    <recommendedName>
        <fullName evidence="4">DNA damage checkpoint protein 1</fullName>
    </recommendedName>
</protein>
<dbReference type="PRINTS" id="PR02063">
    <property type="entry name" value="DNADAMAGECP1"/>
</dbReference>
<dbReference type="Gene3D" id="3.70.10.10">
    <property type="match status" value="2"/>
</dbReference>
<evidence type="ECO:0000256" key="1">
    <source>
        <dbReference type="SAM" id="MobiDB-lite"/>
    </source>
</evidence>
<dbReference type="Proteomes" id="UP000187013">
    <property type="component" value="Unassembled WGS sequence"/>
</dbReference>
<dbReference type="GO" id="GO:0000725">
    <property type="term" value="P:recombinational repair"/>
    <property type="evidence" value="ECO:0007669"/>
    <property type="project" value="InterPro"/>
</dbReference>
<name>A0A1Q3AJ27_ZYGRO</name>
<dbReference type="GO" id="GO:0030896">
    <property type="term" value="C:checkpoint clamp complex"/>
    <property type="evidence" value="ECO:0007669"/>
    <property type="project" value="InterPro"/>
</dbReference>
<evidence type="ECO:0000313" key="3">
    <source>
        <dbReference type="Proteomes" id="UP000187013"/>
    </source>
</evidence>
<gene>
    <name evidence="2" type="ORF">ZYGR_0AY01160</name>
</gene>
<dbReference type="InterPro" id="IPR007268">
    <property type="entry name" value="Rad9/Ddc1"/>
</dbReference>
<sequence>MSFKATFQDPEKHNIWFRTVSALATVRREINFTITSAELIAWAINTTDTTLCQVRFARNFFEDYEFKPYDIVFGEDGVQIVTDPQGDDQKLYSFEVNGKHLTTISKKPDGDSVNEFTIAINNTASCPDVLANRLLIHIEMSSLISKDYTPQFTPIKYDPIVIDLKYKRKFLDVYGSKSLSVQETLDHRLSEIFAEADRELSTALFNENNEPNPKDMDQLTMADEINLVCCNQALIKNFLDNCNPNITEEMKLEISNQKLCVTAFTKAIYGKNNDVLRNSMSLSNTISTSDLECHCLFLKEIENGDKRDDGTKSIVFKLKDFKNFMSIGTSSKASLSGNLNMWFCHRGEPLLVEFNRPDVKSELVLITDSSGVINGENENAITKATTNVSPTKRVNTNPPRTEPSLPRISPLKPASVPTKEIRRSPLKTVGGSIPNKSSVAKRLFVREDDEHPLSLWNHEEDDFQREQQENAEEVSPPVPAERSRTTVGWGQRPLEPDHSVKQMDKQSMLKQEKRKYLQDLKDEQKRQKREVNGGSALESQEGLGPTQPNKPKGLFD</sequence>
<dbReference type="AlphaFoldDB" id="A0A1Q3AJ27"/>
<reference evidence="2 3" key="1">
    <citation type="submission" date="2016-08" db="EMBL/GenBank/DDBJ databases">
        <title>Draft genome sequence of allopolyploid Zygosaccharomyces rouxii.</title>
        <authorList>
            <person name="Watanabe J."/>
            <person name="Uehara K."/>
            <person name="Mogi Y."/>
            <person name="Tsukioka Y."/>
        </authorList>
    </citation>
    <scope>NUCLEOTIDE SEQUENCE [LARGE SCALE GENOMIC DNA]</scope>
    <source>
        <strain evidence="2 3">NBRC 110957</strain>
    </source>
</reference>
<comment type="caution">
    <text evidence="2">The sequence shown here is derived from an EMBL/GenBank/DDBJ whole genome shotgun (WGS) entry which is preliminary data.</text>
</comment>
<feature type="compositionally biased region" description="Polar residues" evidence="1">
    <location>
        <begin position="389"/>
        <end position="399"/>
    </location>
</feature>
<dbReference type="InterPro" id="IPR046938">
    <property type="entry name" value="DNA_clamp_sf"/>
</dbReference>
<dbReference type="EMBL" id="BDGX01000051">
    <property type="protein sequence ID" value="GAV55724.1"/>
    <property type="molecule type" value="Genomic_DNA"/>
</dbReference>
<feature type="compositionally biased region" description="Basic and acidic residues" evidence="1">
    <location>
        <begin position="494"/>
        <end position="504"/>
    </location>
</feature>
<feature type="compositionally biased region" description="Basic and acidic residues" evidence="1">
    <location>
        <begin position="510"/>
        <end position="531"/>
    </location>
</feature>
<dbReference type="PANTHER" id="PTHR15237">
    <property type="entry name" value="DNA REPAIR PROTEIN RAD9"/>
    <property type="match status" value="1"/>
</dbReference>
<dbReference type="GO" id="GO:0071479">
    <property type="term" value="P:cellular response to ionizing radiation"/>
    <property type="evidence" value="ECO:0007669"/>
    <property type="project" value="TreeGrafter"/>
</dbReference>
<dbReference type="PANTHER" id="PTHR15237:SF0">
    <property type="entry name" value="CELL CYCLE CHECKPOINT CONTROL PROTEIN"/>
    <property type="match status" value="1"/>
</dbReference>
<evidence type="ECO:0000313" key="2">
    <source>
        <dbReference type="EMBL" id="GAV55724.1"/>
    </source>
</evidence>
<accession>A0A1Q3AJ27</accession>
<dbReference type="OrthoDB" id="3992718at2759"/>
<organism evidence="2 3">
    <name type="scientific">Zygosaccharomyces rouxii</name>
    <dbReference type="NCBI Taxonomy" id="4956"/>
    <lineage>
        <taxon>Eukaryota</taxon>
        <taxon>Fungi</taxon>
        <taxon>Dikarya</taxon>
        <taxon>Ascomycota</taxon>
        <taxon>Saccharomycotina</taxon>
        <taxon>Saccharomycetes</taxon>
        <taxon>Saccharomycetales</taxon>
        <taxon>Saccharomycetaceae</taxon>
        <taxon>Zygosaccharomyces</taxon>
    </lineage>
</organism>
<evidence type="ECO:0008006" key="4">
    <source>
        <dbReference type="Google" id="ProtNLM"/>
    </source>
</evidence>
<dbReference type="SUPFAM" id="SSF55979">
    <property type="entry name" value="DNA clamp"/>
    <property type="match status" value="1"/>
</dbReference>
<dbReference type="GO" id="GO:0000076">
    <property type="term" value="P:DNA replication checkpoint signaling"/>
    <property type="evidence" value="ECO:0007669"/>
    <property type="project" value="TreeGrafter"/>
</dbReference>
<dbReference type="GO" id="GO:0051321">
    <property type="term" value="P:meiotic cell cycle"/>
    <property type="evidence" value="ECO:0007669"/>
    <property type="project" value="InterPro"/>
</dbReference>
<feature type="region of interest" description="Disordered" evidence="1">
    <location>
        <begin position="462"/>
        <end position="556"/>
    </location>
</feature>
<dbReference type="InterPro" id="IPR026217">
    <property type="entry name" value="Ddc1"/>
</dbReference>